<keyword evidence="5 6" id="KW-0949">S-adenosyl-L-methionine</keyword>
<dbReference type="InterPro" id="IPR029063">
    <property type="entry name" value="SAM-dependent_MTases_sf"/>
</dbReference>
<protein>
    <recommendedName>
        <fullName evidence="6">Ribosomal RNA small subunit methyltransferase G</fullName>
        <ecNumber evidence="6">2.1.1.-</ecNumber>
    </recommendedName>
    <alternativeName>
        <fullName evidence="6">16S rRNA 7-methylguanosine methyltransferase</fullName>
        <shortName evidence="6">16S rRNA m7G methyltransferase</shortName>
    </alternativeName>
</protein>
<dbReference type="Pfam" id="PF02527">
    <property type="entry name" value="GidB"/>
    <property type="match status" value="1"/>
</dbReference>
<dbReference type="RefSeq" id="WP_270041253.1">
    <property type="nucleotide sequence ID" value="NZ_JAPDOD010000015.1"/>
</dbReference>
<sequence>MKLSEVAPAGAVEPLAAILELQAHDVTASTTVRDPREAVGRHVADSLSALELPFVASATRIADLGSGAGWPGLALAAALPEARVSLVESAIRHCRYLERAIEVSGLENADVVNARAESWPEGIGVHDLVTARALGALAVILEYAAPLLIEGGHVVAWKGAASDEEVSAATAAAAILGLEPRGVVAVTPFPGARDHTLHAYCKIAPTPSRFPRRPGMATKRPLG</sequence>
<keyword evidence="3 6" id="KW-0489">Methyltransferase</keyword>
<keyword evidence="2 6" id="KW-0698">rRNA processing</keyword>
<evidence type="ECO:0000256" key="6">
    <source>
        <dbReference type="HAMAP-Rule" id="MF_00074"/>
    </source>
</evidence>
<dbReference type="Gene3D" id="3.40.50.150">
    <property type="entry name" value="Vaccinia Virus protein VP39"/>
    <property type="match status" value="1"/>
</dbReference>
<comment type="caution">
    <text evidence="7">The sequence shown here is derived from an EMBL/GenBank/DDBJ whole genome shotgun (WGS) entry which is preliminary data.</text>
</comment>
<dbReference type="EC" id="2.1.1.-" evidence="6"/>
<dbReference type="InterPro" id="IPR003682">
    <property type="entry name" value="rRNA_ssu_MeTfrase_G"/>
</dbReference>
<evidence type="ECO:0000313" key="8">
    <source>
        <dbReference type="Proteomes" id="UP001149140"/>
    </source>
</evidence>
<dbReference type="SUPFAM" id="SSF53335">
    <property type="entry name" value="S-adenosyl-L-methionine-dependent methyltransferases"/>
    <property type="match status" value="1"/>
</dbReference>
<dbReference type="AlphaFoldDB" id="A0A9X3MVC6"/>
<keyword evidence="8" id="KW-1185">Reference proteome</keyword>
<evidence type="ECO:0000256" key="1">
    <source>
        <dbReference type="ARBA" id="ARBA00022490"/>
    </source>
</evidence>
<dbReference type="HAMAP" id="MF_00074">
    <property type="entry name" value="16SrRNA_methyltr_G"/>
    <property type="match status" value="1"/>
</dbReference>
<evidence type="ECO:0000256" key="4">
    <source>
        <dbReference type="ARBA" id="ARBA00022679"/>
    </source>
</evidence>
<evidence type="ECO:0000256" key="3">
    <source>
        <dbReference type="ARBA" id="ARBA00022603"/>
    </source>
</evidence>
<feature type="binding site" evidence="6">
    <location>
        <position position="65"/>
    </location>
    <ligand>
        <name>S-adenosyl-L-methionine</name>
        <dbReference type="ChEBI" id="CHEBI:59789"/>
    </ligand>
</feature>
<reference evidence="7" key="1">
    <citation type="submission" date="2022-10" db="EMBL/GenBank/DDBJ databases">
        <title>The WGS of Solirubrobacter ginsenosidimutans DSM 21036.</title>
        <authorList>
            <person name="Jiang Z."/>
        </authorList>
    </citation>
    <scope>NUCLEOTIDE SEQUENCE</scope>
    <source>
        <strain evidence="7">DSM 21036</strain>
    </source>
</reference>
<comment type="subcellular location">
    <subcellularLocation>
        <location evidence="6">Cytoplasm</location>
    </subcellularLocation>
</comment>
<keyword evidence="1 6" id="KW-0963">Cytoplasm</keyword>
<evidence type="ECO:0000256" key="2">
    <source>
        <dbReference type="ARBA" id="ARBA00022552"/>
    </source>
</evidence>
<comment type="caution">
    <text evidence="6">Lacks conserved residue(s) required for the propagation of feature annotation.</text>
</comment>
<dbReference type="GO" id="GO:0070043">
    <property type="term" value="F:rRNA (guanine-N7-)-methyltransferase activity"/>
    <property type="evidence" value="ECO:0007669"/>
    <property type="project" value="UniProtKB-UniRule"/>
</dbReference>
<name>A0A9X3MVC6_9ACTN</name>
<comment type="similarity">
    <text evidence="6">Belongs to the methyltransferase superfamily. RNA methyltransferase RsmG family.</text>
</comment>
<evidence type="ECO:0000256" key="5">
    <source>
        <dbReference type="ARBA" id="ARBA00022691"/>
    </source>
</evidence>
<organism evidence="7 8">
    <name type="scientific">Solirubrobacter ginsenosidimutans</name>
    <dbReference type="NCBI Taxonomy" id="490573"/>
    <lineage>
        <taxon>Bacteria</taxon>
        <taxon>Bacillati</taxon>
        <taxon>Actinomycetota</taxon>
        <taxon>Thermoleophilia</taxon>
        <taxon>Solirubrobacterales</taxon>
        <taxon>Solirubrobacteraceae</taxon>
        <taxon>Solirubrobacter</taxon>
    </lineage>
</organism>
<gene>
    <name evidence="6 7" type="primary">rsmG</name>
    <name evidence="7" type="ORF">OM076_17215</name>
</gene>
<accession>A0A9X3MVC6</accession>
<dbReference type="Proteomes" id="UP001149140">
    <property type="component" value="Unassembled WGS sequence"/>
</dbReference>
<comment type="function">
    <text evidence="6">Specifically methylates the N7 position of a guanine in 16S rRNA.</text>
</comment>
<feature type="binding site" evidence="6">
    <location>
        <begin position="116"/>
        <end position="117"/>
    </location>
    <ligand>
        <name>S-adenosyl-L-methionine</name>
        <dbReference type="ChEBI" id="CHEBI:59789"/>
    </ligand>
</feature>
<keyword evidence="4 6" id="KW-0808">Transferase</keyword>
<dbReference type="EMBL" id="JAPDOD010000015">
    <property type="protein sequence ID" value="MDA0162018.1"/>
    <property type="molecule type" value="Genomic_DNA"/>
</dbReference>
<evidence type="ECO:0000313" key="7">
    <source>
        <dbReference type="EMBL" id="MDA0162018.1"/>
    </source>
</evidence>
<feature type="binding site" evidence="6">
    <location>
        <position position="132"/>
    </location>
    <ligand>
        <name>S-adenosyl-L-methionine</name>
        <dbReference type="ChEBI" id="CHEBI:59789"/>
    </ligand>
</feature>
<dbReference type="PANTHER" id="PTHR31760">
    <property type="entry name" value="S-ADENOSYL-L-METHIONINE-DEPENDENT METHYLTRANSFERASES SUPERFAMILY PROTEIN"/>
    <property type="match status" value="1"/>
</dbReference>
<dbReference type="PANTHER" id="PTHR31760:SF0">
    <property type="entry name" value="S-ADENOSYL-L-METHIONINE-DEPENDENT METHYLTRANSFERASES SUPERFAMILY PROTEIN"/>
    <property type="match status" value="1"/>
</dbReference>
<dbReference type="GO" id="GO:0005829">
    <property type="term" value="C:cytosol"/>
    <property type="evidence" value="ECO:0007669"/>
    <property type="project" value="TreeGrafter"/>
</dbReference>
<dbReference type="NCBIfam" id="TIGR00138">
    <property type="entry name" value="rsmG_gidB"/>
    <property type="match status" value="1"/>
</dbReference>
<proteinExistence type="inferred from homology"/>